<comment type="similarity">
    <text evidence="1 7">Belongs to the cytochrome P450 family.</text>
</comment>
<proteinExistence type="inferred from homology"/>
<evidence type="ECO:0000256" key="5">
    <source>
        <dbReference type="ARBA" id="ARBA00023004"/>
    </source>
</evidence>
<evidence type="ECO:0000256" key="4">
    <source>
        <dbReference type="ARBA" id="ARBA00023002"/>
    </source>
</evidence>
<dbReference type="RefSeq" id="WP_165260207.1">
    <property type="nucleotide sequence ID" value="NZ_JAAKZY010000048.1"/>
</dbReference>
<evidence type="ECO:0000256" key="7">
    <source>
        <dbReference type="RuleBase" id="RU000461"/>
    </source>
</evidence>
<dbReference type="FunFam" id="1.10.630.10:FF:000018">
    <property type="entry name" value="Cytochrome P450 monooxygenase"/>
    <property type="match status" value="1"/>
</dbReference>
<dbReference type="PANTHER" id="PTHR46696">
    <property type="entry name" value="P450, PUTATIVE (EUROFUNG)-RELATED"/>
    <property type="match status" value="1"/>
</dbReference>
<dbReference type="AlphaFoldDB" id="A0A6G4V667"/>
<name>A0A6G4V667_9ACTN</name>
<dbReference type="CDD" id="cd11031">
    <property type="entry name" value="Cyp158A-like"/>
    <property type="match status" value="1"/>
</dbReference>
<gene>
    <name evidence="8" type="ORF">G5C60_17475</name>
</gene>
<dbReference type="InterPro" id="IPR017972">
    <property type="entry name" value="Cyt_P450_CS"/>
</dbReference>
<reference evidence="8 9" key="1">
    <citation type="submission" date="2020-02" db="EMBL/GenBank/DDBJ databases">
        <title>Whole-genome analyses of novel actinobacteria.</title>
        <authorList>
            <person name="Sahin N."/>
            <person name="Gencbay T."/>
        </authorList>
    </citation>
    <scope>NUCLEOTIDE SEQUENCE [LARGE SCALE GENOMIC DNA]</scope>
    <source>
        <strain evidence="8 9">HC44</strain>
    </source>
</reference>
<protein>
    <submittedName>
        <fullName evidence="8">Cytochrome P450</fullName>
    </submittedName>
</protein>
<comment type="caution">
    <text evidence="8">The sequence shown here is derived from an EMBL/GenBank/DDBJ whole genome shotgun (WGS) entry which is preliminary data.</text>
</comment>
<dbReference type="PROSITE" id="PS00086">
    <property type="entry name" value="CYTOCHROME_P450"/>
    <property type="match status" value="1"/>
</dbReference>
<dbReference type="SUPFAM" id="SSF48264">
    <property type="entry name" value="Cytochrome P450"/>
    <property type="match status" value="1"/>
</dbReference>
<organism evidence="8 9">
    <name type="scientific">Streptomyces scabichelini</name>
    <dbReference type="NCBI Taxonomy" id="2711217"/>
    <lineage>
        <taxon>Bacteria</taxon>
        <taxon>Bacillati</taxon>
        <taxon>Actinomycetota</taxon>
        <taxon>Actinomycetes</taxon>
        <taxon>Kitasatosporales</taxon>
        <taxon>Streptomycetaceae</taxon>
        <taxon>Streptomyces</taxon>
    </lineage>
</organism>
<accession>A0A6G4V667</accession>
<keyword evidence="3 7" id="KW-0479">Metal-binding</keyword>
<dbReference type="PRINTS" id="PR00359">
    <property type="entry name" value="BP450"/>
</dbReference>
<dbReference type="GO" id="GO:0016705">
    <property type="term" value="F:oxidoreductase activity, acting on paired donors, with incorporation or reduction of molecular oxygen"/>
    <property type="evidence" value="ECO:0007669"/>
    <property type="project" value="InterPro"/>
</dbReference>
<dbReference type="Proteomes" id="UP000472335">
    <property type="component" value="Unassembled WGS sequence"/>
</dbReference>
<evidence type="ECO:0000256" key="2">
    <source>
        <dbReference type="ARBA" id="ARBA00022617"/>
    </source>
</evidence>
<evidence type="ECO:0000256" key="3">
    <source>
        <dbReference type="ARBA" id="ARBA00022723"/>
    </source>
</evidence>
<evidence type="ECO:0000313" key="8">
    <source>
        <dbReference type="EMBL" id="NGO09340.1"/>
    </source>
</evidence>
<dbReference type="GO" id="GO:0005506">
    <property type="term" value="F:iron ion binding"/>
    <property type="evidence" value="ECO:0007669"/>
    <property type="project" value="InterPro"/>
</dbReference>
<dbReference type="PANTHER" id="PTHR46696:SF6">
    <property type="entry name" value="P450, PUTATIVE (EUROFUNG)-RELATED"/>
    <property type="match status" value="1"/>
</dbReference>
<keyword evidence="6 7" id="KW-0503">Monooxygenase</keyword>
<evidence type="ECO:0000256" key="6">
    <source>
        <dbReference type="ARBA" id="ARBA00023033"/>
    </source>
</evidence>
<keyword evidence="5 7" id="KW-0408">Iron</keyword>
<evidence type="ECO:0000313" key="9">
    <source>
        <dbReference type="Proteomes" id="UP000472335"/>
    </source>
</evidence>
<dbReference type="EMBL" id="JAAKZY010000048">
    <property type="protein sequence ID" value="NGO09340.1"/>
    <property type="molecule type" value="Genomic_DNA"/>
</dbReference>
<dbReference type="Gene3D" id="1.10.630.10">
    <property type="entry name" value="Cytochrome P450"/>
    <property type="match status" value="1"/>
</dbReference>
<sequence>MPVPSRPVAFPFDTRVHPEVFERLAWLRENEPATRVVIASGHEVWLVTRYEDVRQVLRDRRFGVTANTAPDAPRLFTTPFPPGVSLLRDTEPPDHARLRRLVMPEFRARQVQRSLSVIQKISDGLLDAMAEAGPPADLVADFARPLPMAVICAWLGVPAEDGDRILALVDRMNGKGPLERITAAQREMCHYLAALMDSRRSAPGDDLFSALVTAHDEQGVLSDAELTGMGISLLFAGHTVVTTALASALWTLLHRPADLARLRDEPALAESAVEELLRYHLVLRDGQIRVATEDVDIAGVTVRAGESVVASLNSANHDPEVFPDAERLDLGRDPNPHVAFGHGIHRCLASHLARAELRIGLTSLLARFPTLRPAVPEASAGWSEHQRLQVLAALPVTWTEGGADRRSTAAHPPL</sequence>
<dbReference type="Pfam" id="PF00067">
    <property type="entry name" value="p450"/>
    <property type="match status" value="1"/>
</dbReference>
<keyword evidence="4 7" id="KW-0560">Oxidoreductase</keyword>
<dbReference type="InterPro" id="IPR002397">
    <property type="entry name" value="Cyt_P450_B"/>
</dbReference>
<evidence type="ECO:0000256" key="1">
    <source>
        <dbReference type="ARBA" id="ARBA00010617"/>
    </source>
</evidence>
<keyword evidence="2 7" id="KW-0349">Heme</keyword>
<dbReference type="GO" id="GO:0004497">
    <property type="term" value="F:monooxygenase activity"/>
    <property type="evidence" value="ECO:0007669"/>
    <property type="project" value="UniProtKB-KW"/>
</dbReference>
<keyword evidence="9" id="KW-1185">Reference proteome</keyword>
<dbReference type="GO" id="GO:0020037">
    <property type="term" value="F:heme binding"/>
    <property type="evidence" value="ECO:0007669"/>
    <property type="project" value="InterPro"/>
</dbReference>
<dbReference type="InterPro" id="IPR001128">
    <property type="entry name" value="Cyt_P450"/>
</dbReference>
<dbReference type="InterPro" id="IPR036396">
    <property type="entry name" value="Cyt_P450_sf"/>
</dbReference>